<proteinExistence type="predicted"/>
<evidence type="ECO:0000313" key="4">
    <source>
        <dbReference type="Proteomes" id="UP000253094"/>
    </source>
</evidence>
<dbReference type="AlphaFoldDB" id="A0A367FNL2"/>
<evidence type="ECO:0000313" key="3">
    <source>
        <dbReference type="EMBL" id="RCG31851.1"/>
    </source>
</evidence>
<dbReference type="OrthoDB" id="3539463at2"/>
<dbReference type="RefSeq" id="WP_114028421.1">
    <property type="nucleotide sequence ID" value="NZ_QOIL01000004.1"/>
</dbReference>
<keyword evidence="2" id="KW-1133">Transmembrane helix</keyword>
<evidence type="ECO:0000256" key="2">
    <source>
        <dbReference type="SAM" id="Phobius"/>
    </source>
</evidence>
<feature type="transmembrane region" description="Helical" evidence="2">
    <location>
        <begin position="43"/>
        <end position="65"/>
    </location>
</feature>
<organism evidence="3 4">
    <name type="scientific">Sphaerisporangium album</name>
    <dbReference type="NCBI Taxonomy" id="509200"/>
    <lineage>
        <taxon>Bacteria</taxon>
        <taxon>Bacillati</taxon>
        <taxon>Actinomycetota</taxon>
        <taxon>Actinomycetes</taxon>
        <taxon>Streptosporangiales</taxon>
        <taxon>Streptosporangiaceae</taxon>
        <taxon>Sphaerisporangium</taxon>
    </lineage>
</organism>
<keyword evidence="4" id="KW-1185">Reference proteome</keyword>
<name>A0A367FNL2_9ACTN</name>
<accession>A0A367FNL2</accession>
<gene>
    <name evidence="3" type="ORF">DQ384_10025</name>
</gene>
<keyword evidence="2" id="KW-0472">Membrane</keyword>
<feature type="compositionally biased region" description="Low complexity" evidence="1">
    <location>
        <begin position="100"/>
        <end position="117"/>
    </location>
</feature>
<dbReference type="EMBL" id="QOIL01000004">
    <property type="protein sequence ID" value="RCG31851.1"/>
    <property type="molecule type" value="Genomic_DNA"/>
</dbReference>
<reference evidence="3 4" key="1">
    <citation type="submission" date="2018-06" db="EMBL/GenBank/DDBJ databases">
        <title>Sphaerisporangium craniellae sp. nov., isolated from a marine sponge in the South China Sea.</title>
        <authorList>
            <person name="Li L."/>
        </authorList>
    </citation>
    <scope>NUCLEOTIDE SEQUENCE [LARGE SCALE GENOMIC DNA]</scope>
    <source>
        <strain evidence="3 4">CCTCC AA 208026</strain>
    </source>
</reference>
<feature type="region of interest" description="Disordered" evidence="1">
    <location>
        <begin position="76"/>
        <end position="142"/>
    </location>
</feature>
<dbReference type="Proteomes" id="UP000253094">
    <property type="component" value="Unassembled WGS sequence"/>
</dbReference>
<evidence type="ECO:0000256" key="1">
    <source>
        <dbReference type="SAM" id="MobiDB-lite"/>
    </source>
</evidence>
<sequence length="293" mass="30105">MNAEEALKEALKDAMSAHVADVRAPAMTGQAVRRRHRAHVTRFRATGAAVLTVLVAAAVPAYTALTSGPGAAPPVPGGALTGPAIPSEGVTLSADSTSEVDVTSPPSPMVTVSPTDSATAVPTRRPTDDPANSAGNLPEDLGDLGDGRAFGGIRVGYLPDGLIWGKWSGKNGFGTTSYTTTYVTPEQLKSGEYSVQIVVFEDEAARRAKSRLRAYRNDPGATKVSVHGAGGVVASLGEGSEVTANAGTPTILWFAKPGLAVEVMMSPVMSEGLGPKGTERELKKIANGVRATS</sequence>
<protein>
    <submittedName>
        <fullName evidence="3">Uncharacterized protein</fullName>
    </submittedName>
</protein>
<keyword evidence="2" id="KW-0812">Transmembrane</keyword>
<comment type="caution">
    <text evidence="3">The sequence shown here is derived from an EMBL/GenBank/DDBJ whole genome shotgun (WGS) entry which is preliminary data.</text>
</comment>